<organism evidence="4 5">
    <name type="scientific">Menidia menidia</name>
    <name type="common">Atlantic silverside</name>
    <dbReference type="NCBI Taxonomy" id="238744"/>
    <lineage>
        <taxon>Eukaryota</taxon>
        <taxon>Metazoa</taxon>
        <taxon>Chordata</taxon>
        <taxon>Craniata</taxon>
        <taxon>Vertebrata</taxon>
        <taxon>Euteleostomi</taxon>
        <taxon>Actinopterygii</taxon>
        <taxon>Neopterygii</taxon>
        <taxon>Teleostei</taxon>
        <taxon>Neoteleostei</taxon>
        <taxon>Acanthomorphata</taxon>
        <taxon>Ovalentaria</taxon>
        <taxon>Atherinomorphae</taxon>
        <taxon>Atheriniformes</taxon>
        <taxon>Atherinopsidae</taxon>
        <taxon>Menidiinae</taxon>
        <taxon>Menidia</taxon>
    </lineage>
</organism>
<dbReference type="SMART" id="SM00408">
    <property type="entry name" value="IGc2"/>
    <property type="match status" value="2"/>
</dbReference>
<feature type="transmembrane region" description="Helical" evidence="1">
    <location>
        <begin position="610"/>
        <end position="632"/>
    </location>
</feature>
<proteinExistence type="predicted"/>
<dbReference type="PANTHER" id="PTHR13771:SF9">
    <property type="entry name" value="INTERCELLULAR ADHESION MOLECULE 5"/>
    <property type="match status" value="1"/>
</dbReference>
<evidence type="ECO:0000313" key="5">
    <source>
        <dbReference type="Proteomes" id="UP000677803"/>
    </source>
</evidence>
<accession>A0A8S4B8D1</accession>
<name>A0A8S4B8D1_9TELE</name>
<comment type="caution">
    <text evidence="4">The sequence shown here is derived from an EMBL/GenBank/DDBJ whole genome shotgun (WGS) entry which is preliminary data.</text>
</comment>
<feature type="domain" description="Ig-like" evidence="3">
    <location>
        <begin position="119"/>
        <end position="224"/>
    </location>
</feature>
<evidence type="ECO:0000313" key="4">
    <source>
        <dbReference type="EMBL" id="CAG5928750.1"/>
    </source>
</evidence>
<dbReference type="PIRSF" id="PIRSF000615">
    <property type="entry name" value="TyrPK_CSF1-R"/>
    <property type="match status" value="1"/>
</dbReference>
<dbReference type="InterPro" id="IPR007110">
    <property type="entry name" value="Ig-like_dom"/>
</dbReference>
<dbReference type="EMBL" id="CAJRST010013335">
    <property type="protein sequence ID" value="CAG5928750.1"/>
    <property type="molecule type" value="Genomic_DNA"/>
</dbReference>
<dbReference type="Gene3D" id="2.60.40.10">
    <property type="entry name" value="Immunoglobulins"/>
    <property type="match status" value="6"/>
</dbReference>
<dbReference type="OrthoDB" id="5843397at2759"/>
<dbReference type="SUPFAM" id="SSF48726">
    <property type="entry name" value="Immunoglobulin"/>
    <property type="match status" value="4"/>
</dbReference>
<feature type="domain" description="Ig-like" evidence="3">
    <location>
        <begin position="522"/>
        <end position="598"/>
    </location>
</feature>
<dbReference type="PROSITE" id="PS50835">
    <property type="entry name" value="IG_LIKE"/>
    <property type="match status" value="3"/>
</dbReference>
<dbReference type="InterPro" id="IPR003598">
    <property type="entry name" value="Ig_sub2"/>
</dbReference>
<evidence type="ECO:0000256" key="2">
    <source>
        <dbReference type="SAM" id="SignalP"/>
    </source>
</evidence>
<dbReference type="GO" id="GO:0007155">
    <property type="term" value="P:cell adhesion"/>
    <property type="evidence" value="ECO:0007669"/>
    <property type="project" value="InterPro"/>
</dbReference>
<dbReference type="SMART" id="SM00409">
    <property type="entry name" value="IG"/>
    <property type="match status" value="3"/>
</dbReference>
<keyword evidence="2" id="KW-0732">Signal</keyword>
<protein>
    <submittedName>
        <fullName evidence="4">(Atlantic silverside) hypothetical protein</fullName>
    </submittedName>
</protein>
<feature type="chain" id="PRO_5035750203" evidence="2">
    <location>
        <begin position="23"/>
        <end position="661"/>
    </location>
</feature>
<dbReference type="InterPro" id="IPR003599">
    <property type="entry name" value="Ig_sub"/>
</dbReference>
<dbReference type="GO" id="GO:0005178">
    <property type="term" value="F:integrin binding"/>
    <property type="evidence" value="ECO:0007669"/>
    <property type="project" value="InterPro"/>
</dbReference>
<keyword evidence="1" id="KW-0472">Membrane</keyword>
<keyword evidence="1" id="KW-1133">Transmembrane helix</keyword>
<gene>
    <name evidence="4" type="ORF">MMEN_LOCUS12405</name>
</gene>
<dbReference type="InterPro" id="IPR013783">
    <property type="entry name" value="Ig-like_fold"/>
</dbReference>
<evidence type="ECO:0000259" key="3">
    <source>
        <dbReference type="PROSITE" id="PS50835"/>
    </source>
</evidence>
<sequence>MSSSFYAFLVLFLWNFLSDSQAFDCKEHVCEDNPEFTPSTLVVKYGKPAFATCEACKKGCQIGAFNIERSEGIVVEDSETKRTWRVTHITQWDKDPYCYNNLNGTFCCTTLDVTVYQPPQEVSIGFVNHTGPLMEGGRYTLQCAVQDVAPIKNLDVTFYKGQIYLGQGESKGQRESKTDQRTPVNESFFLSLTASKEHNGEFWCEATLLLGAEFPPVEKSQRLTATVYCEYVKNQIYGPKLDTSANQTSVTVNKGETLQLKCSAVGNPEPSYTWILPSSNNISHESVYMVKSVSSEHEGKYICCVSNIVRDVQITFNVKEHVCEDNPEFTPSTLVVKYGDPAFATCEACKKGCRSDVFDIEKSEGIVLKDGETKLTWNVTHITQWDKDPYCFNNLNGTFCCTTLDVTVYQPPQEVSIGFVSHTGPLMEGGRYTLQCAVQNVAPIKNLVVTFYKGQMTLDPQQFLTDHRTPVNKSFFLSLTAKEEFNGEEFWCEATLELGPGGPKPPPVVKSQRLTATVHYGPKLDTSANQTSVTVNEGETLQLNCSAVGNPEPSYTWILPFSNNISHESVYMVKSVSSEHEGNYICSVSNIVREEKITFNVKVNSHKINVLIACLVSLAVAILIIITFCVVYQRLKNKRTGNYNLKDVFRFRSRHFLVPAE</sequence>
<dbReference type="PANTHER" id="PTHR13771">
    <property type="entry name" value="INTERCELLULAR ADHESION MOLECULE"/>
    <property type="match status" value="1"/>
</dbReference>
<feature type="signal peptide" evidence="2">
    <location>
        <begin position="1"/>
        <end position="22"/>
    </location>
</feature>
<evidence type="ECO:0000256" key="1">
    <source>
        <dbReference type="SAM" id="Phobius"/>
    </source>
</evidence>
<dbReference type="InterPro" id="IPR036179">
    <property type="entry name" value="Ig-like_dom_sf"/>
</dbReference>
<keyword evidence="1" id="KW-0812">Transmembrane</keyword>
<dbReference type="Pfam" id="PF13927">
    <property type="entry name" value="Ig_3"/>
    <property type="match status" value="2"/>
</dbReference>
<keyword evidence="5" id="KW-1185">Reference proteome</keyword>
<reference evidence="4" key="1">
    <citation type="submission" date="2021-05" db="EMBL/GenBank/DDBJ databases">
        <authorList>
            <person name="Tigano A."/>
        </authorList>
    </citation>
    <scope>NUCLEOTIDE SEQUENCE</scope>
</reference>
<dbReference type="Proteomes" id="UP000677803">
    <property type="component" value="Unassembled WGS sequence"/>
</dbReference>
<dbReference type="InterPro" id="IPR047012">
    <property type="entry name" value="ICAM_VCAM"/>
</dbReference>
<dbReference type="AlphaFoldDB" id="A0A8S4B8D1"/>
<feature type="domain" description="Ig-like" evidence="3">
    <location>
        <begin position="239"/>
        <end position="315"/>
    </location>
</feature>